<evidence type="ECO:0000256" key="6">
    <source>
        <dbReference type="ARBA" id="ARBA00022989"/>
    </source>
</evidence>
<evidence type="ECO:0000313" key="14">
    <source>
        <dbReference type="Proteomes" id="UP001159428"/>
    </source>
</evidence>
<feature type="transmembrane region" description="Helical" evidence="10">
    <location>
        <begin position="416"/>
        <end position="440"/>
    </location>
</feature>
<feature type="transmembrane region" description="Helical" evidence="10">
    <location>
        <begin position="481"/>
        <end position="503"/>
    </location>
</feature>
<dbReference type="GO" id="GO:0015386">
    <property type="term" value="F:potassium:proton antiporter activity"/>
    <property type="evidence" value="ECO:0007669"/>
    <property type="project" value="InterPro"/>
</dbReference>
<dbReference type="Pfam" id="PF00999">
    <property type="entry name" value="Na_H_Exchanger"/>
    <property type="match status" value="1"/>
</dbReference>
<feature type="transmembrane region" description="Helical" evidence="10">
    <location>
        <begin position="523"/>
        <end position="548"/>
    </location>
</feature>
<keyword evidence="2" id="KW-0813">Transport</keyword>
<proteinExistence type="predicted"/>
<comment type="caution">
    <text evidence="13">The sequence shown here is derived from an EMBL/GenBank/DDBJ whole genome shotgun (WGS) entry which is preliminary data.</text>
</comment>
<feature type="transmembrane region" description="Helical" evidence="10">
    <location>
        <begin position="378"/>
        <end position="396"/>
    </location>
</feature>
<evidence type="ECO:0000256" key="8">
    <source>
        <dbReference type="ARBA" id="ARBA00023136"/>
    </source>
</evidence>
<comment type="subcellular location">
    <subcellularLocation>
        <location evidence="1">Membrane</location>
        <topology evidence="1">Multi-pass membrane protein</topology>
    </subcellularLocation>
</comment>
<feature type="transmembrane region" description="Helical" evidence="10">
    <location>
        <begin position="315"/>
        <end position="334"/>
    </location>
</feature>
<gene>
    <name evidence="13" type="ORF">PMEA_00024519</name>
</gene>
<dbReference type="Gene3D" id="1.20.1530.20">
    <property type="match status" value="1"/>
</dbReference>
<dbReference type="InterPro" id="IPR038770">
    <property type="entry name" value="Na+/solute_symporter_sf"/>
</dbReference>
<feature type="region of interest" description="Disordered" evidence="9">
    <location>
        <begin position="216"/>
        <end position="236"/>
    </location>
</feature>
<keyword evidence="7" id="KW-0406">Ion transport</keyword>
<organism evidence="13 14">
    <name type="scientific">Pocillopora meandrina</name>
    <dbReference type="NCBI Taxonomy" id="46732"/>
    <lineage>
        <taxon>Eukaryota</taxon>
        <taxon>Metazoa</taxon>
        <taxon>Cnidaria</taxon>
        <taxon>Anthozoa</taxon>
        <taxon>Hexacorallia</taxon>
        <taxon>Scleractinia</taxon>
        <taxon>Astrocoeniina</taxon>
        <taxon>Pocilloporidae</taxon>
        <taxon>Pocillopora</taxon>
    </lineage>
</organism>
<keyword evidence="5 11" id="KW-0732">Signal</keyword>
<evidence type="ECO:0000256" key="1">
    <source>
        <dbReference type="ARBA" id="ARBA00004141"/>
    </source>
</evidence>
<dbReference type="PANTHER" id="PTHR16254">
    <property type="entry name" value="POTASSIUM/PROTON ANTIPORTER-RELATED"/>
    <property type="match status" value="1"/>
</dbReference>
<feature type="transmembrane region" description="Helical" evidence="10">
    <location>
        <begin position="271"/>
        <end position="303"/>
    </location>
</feature>
<dbReference type="GO" id="GO:0016020">
    <property type="term" value="C:membrane"/>
    <property type="evidence" value="ECO:0007669"/>
    <property type="project" value="UniProtKB-SubCell"/>
</dbReference>
<feature type="chain" id="PRO_5043751217" description="Cation/H+ exchanger transmembrane domain-containing protein" evidence="11">
    <location>
        <begin position="28"/>
        <end position="703"/>
    </location>
</feature>
<feature type="signal peptide" evidence="11">
    <location>
        <begin position="1"/>
        <end position="27"/>
    </location>
</feature>
<evidence type="ECO:0000256" key="4">
    <source>
        <dbReference type="ARBA" id="ARBA00022692"/>
    </source>
</evidence>
<evidence type="ECO:0000313" key="13">
    <source>
        <dbReference type="EMBL" id="CAH3149831.1"/>
    </source>
</evidence>
<evidence type="ECO:0000256" key="10">
    <source>
        <dbReference type="SAM" id="Phobius"/>
    </source>
</evidence>
<evidence type="ECO:0000256" key="5">
    <source>
        <dbReference type="ARBA" id="ARBA00022729"/>
    </source>
</evidence>
<protein>
    <recommendedName>
        <fullName evidence="12">Cation/H+ exchanger transmembrane domain-containing protein</fullName>
    </recommendedName>
</protein>
<dbReference type="PANTHER" id="PTHR16254:SF14">
    <property type="entry name" value="TRANSMEMBRANE AND COILED-COIL DOMAIN-CONTAINING PROTEIN 3"/>
    <property type="match status" value="1"/>
</dbReference>
<keyword evidence="4 10" id="KW-0812">Transmembrane</keyword>
<feature type="transmembrane region" description="Helical" evidence="10">
    <location>
        <begin position="655"/>
        <end position="674"/>
    </location>
</feature>
<accession>A0AAU9XK10</accession>
<reference evidence="13 14" key="1">
    <citation type="submission" date="2022-05" db="EMBL/GenBank/DDBJ databases">
        <authorList>
            <consortium name="Genoscope - CEA"/>
            <person name="William W."/>
        </authorList>
    </citation>
    <scope>NUCLEOTIDE SEQUENCE [LARGE SCALE GENOMIC DNA]</scope>
</reference>
<evidence type="ECO:0000256" key="7">
    <source>
        <dbReference type="ARBA" id="ARBA00023065"/>
    </source>
</evidence>
<evidence type="ECO:0000256" key="2">
    <source>
        <dbReference type="ARBA" id="ARBA00022448"/>
    </source>
</evidence>
<dbReference type="InterPro" id="IPR006153">
    <property type="entry name" value="Cation/H_exchanger_TM"/>
</dbReference>
<evidence type="ECO:0000256" key="9">
    <source>
        <dbReference type="SAM" id="MobiDB-lite"/>
    </source>
</evidence>
<dbReference type="InterPro" id="IPR045158">
    <property type="entry name" value="KEA4/5/6-like"/>
</dbReference>
<evidence type="ECO:0000256" key="11">
    <source>
        <dbReference type="SAM" id="SignalP"/>
    </source>
</evidence>
<evidence type="ECO:0000256" key="3">
    <source>
        <dbReference type="ARBA" id="ARBA00022449"/>
    </source>
</evidence>
<keyword evidence="14" id="KW-1185">Reference proteome</keyword>
<feature type="compositionally biased region" description="Acidic residues" evidence="9">
    <location>
        <begin position="220"/>
        <end position="235"/>
    </location>
</feature>
<feature type="transmembrane region" description="Helical" evidence="10">
    <location>
        <begin position="354"/>
        <end position="373"/>
    </location>
</feature>
<feature type="domain" description="Cation/H+ exchanger transmembrane" evidence="12">
    <location>
        <begin position="276"/>
        <end position="674"/>
    </location>
</feature>
<keyword evidence="3" id="KW-0050">Antiport</keyword>
<dbReference type="EMBL" id="CALNXJ010000046">
    <property type="protein sequence ID" value="CAH3149831.1"/>
    <property type="molecule type" value="Genomic_DNA"/>
</dbReference>
<keyword evidence="8 10" id="KW-0472">Membrane</keyword>
<dbReference type="AlphaFoldDB" id="A0AAU9XK10"/>
<name>A0AAU9XK10_9CNID</name>
<keyword evidence="6 10" id="KW-1133">Transmembrane helix</keyword>
<sequence>MRLRSIIIDHLAVFGILLLAVRGTGDAARSTFAAISKDDLTRWNPSTCQYVSHLFKAKKRVVNKLGNILGSKIPKGRQELTNAQVKAITIFKNELNVTERAVFDAINGLRKLLLEDYKSVVHMKEAIKQRLEALKLLALQQEDQFNAISEAEKEFFSASKHADLQTNGTRMEKIIEGILDDVSFAADKLENELDEKTFEKTRNAKGASIEAVVRLNADEERQDSDNETLESEPGNENEMSILVDSQSNQFVLAKAKDATVPHEDVHFIKDIIYILVLSFSGSCICTLVQLPTMFAFVISGMLLGPSGLNMIKTVVQVETLGEFGVFFILFAVGMEFSPDRIKRVWKVAVGGSSLIMALMIVFGIFWGICFGILPRQSAFVAACLSLSSTPLVAKFVESKNRDTSSKEHTNGDGDYTSSLLGILVMQDVHLGLLVALLPALAGHGKSANTKASTSAVHNIISGHDSGNSDDFTNTIVMLFEVLLSFVILMFVCFVISKVIGPILRLIKDSGSKELLLLATVSTAFSLLMLSEHLGISMELGCFVAGVVLSSNGEHLVHQVNELVEPLRDFFSCLFFASIGLHVFPTFVLNEFPLVLTLTLGVVSVKFVVSVFVLRMFLCESRSTKYIVAAGLAQVSEFSFVLGSRARRFHLISREVYLIILSVTTISLLLAPLLWRISLWKFGSRKLWMSSGSERTSKRAARTV</sequence>
<dbReference type="Proteomes" id="UP001159428">
    <property type="component" value="Unassembled WGS sequence"/>
</dbReference>
<feature type="transmembrane region" description="Helical" evidence="10">
    <location>
        <begin position="593"/>
        <end position="613"/>
    </location>
</feature>
<evidence type="ECO:0000259" key="12">
    <source>
        <dbReference type="Pfam" id="PF00999"/>
    </source>
</evidence>